<dbReference type="Pfam" id="PF17681">
    <property type="entry name" value="GCP_N_terminal"/>
    <property type="match status" value="1"/>
</dbReference>
<dbReference type="GO" id="GO:0051225">
    <property type="term" value="P:spindle assembly"/>
    <property type="evidence" value="ECO:0007669"/>
    <property type="project" value="TreeGrafter"/>
</dbReference>
<dbReference type="GO" id="GO:0007020">
    <property type="term" value="P:microtubule nucleation"/>
    <property type="evidence" value="ECO:0007669"/>
    <property type="project" value="InterPro"/>
</dbReference>
<protein>
    <recommendedName>
        <fullName evidence="6">Gamma-tubulin complex component</fullName>
    </recommendedName>
</protein>
<dbReference type="GO" id="GO:0051321">
    <property type="term" value="P:meiotic cell cycle"/>
    <property type="evidence" value="ECO:0007669"/>
    <property type="project" value="TreeGrafter"/>
</dbReference>
<evidence type="ECO:0000256" key="2">
    <source>
        <dbReference type="ARBA" id="ARBA00010337"/>
    </source>
</evidence>
<dbReference type="InterPro" id="IPR041470">
    <property type="entry name" value="GCP_N"/>
</dbReference>
<evidence type="ECO:0000259" key="9">
    <source>
        <dbReference type="Pfam" id="PF17681"/>
    </source>
</evidence>
<comment type="subcellular location">
    <subcellularLocation>
        <location evidence="1 6">Cytoplasm</location>
        <location evidence="1 6">Cytoskeleton</location>
        <location evidence="1 6">Microtubule organizing center</location>
    </subcellularLocation>
</comment>
<sequence>MIHDLLLACLSSSREGQGVKQFLDTTAVEHFFHPCETEIFMGILNIMNVYHEVVEFTQIYSTKPVQSEESTSNADFEDLSHGFYMLNFVKGIESALEESYQEIVRLEADCRKTKRNSLSYVHNALRTKLPMLMLVRKLIMEVKVMKLRGCALLHNLHQQSEHGDPQLERVVQKVIKPVKYAFFSSLAHWMLFGVIDDIHTEFFINFIPLESGQGSTCSKSTQSFISSAEQTTEDYIWQYEINMKQLPGFLSIISAEKVLFVGQTVLVFKMGRNPKSKNKMDQMAVELNDMSREDIYELWNGRESEFFKTIQDLSNDDKINVFRIEQVVNEIKKFVSRRLSEIAVNEVDLERQMGLLKDFYLLGRGEFFLEFFSQLYGNFDINTEMRSRNYTRAFELAATGLRITDDLENFSLSSLRNSEEPDESYDFQVLQSMHLKYIYEWPLNLLFSPKAIERYNKIFRFLLIIRGLQYQMQRVWATQTWTEKAESGGTNIRVMNLRNHLLFFLNNLQYYIQVDVLECQFEIFMNVIRSRSDFEEIQRAHTIFLANVLSQCFLLSDTKDAHLNITACQTQANPIYGTILKLFSICEKFIHMTHSIETEDITEEVVRLEREFGVQIASLIQLLVDIRTSSCLGPLSQLLLRLDFNHWFSQHHCPSDQRA</sequence>
<dbReference type="InterPro" id="IPR007259">
    <property type="entry name" value="GCP"/>
</dbReference>
<evidence type="ECO:0000256" key="4">
    <source>
        <dbReference type="ARBA" id="ARBA00022701"/>
    </source>
</evidence>
<dbReference type="PANTHER" id="PTHR19302">
    <property type="entry name" value="GAMMA TUBULIN COMPLEX PROTEIN"/>
    <property type="match status" value="1"/>
</dbReference>
<name>A0A6P4IU30_DROKI</name>
<dbReference type="OrthoDB" id="78652at2759"/>
<evidence type="ECO:0000256" key="1">
    <source>
        <dbReference type="ARBA" id="ARBA00004267"/>
    </source>
</evidence>
<keyword evidence="7" id="KW-0175">Coiled coil</keyword>
<dbReference type="GO" id="GO:0000922">
    <property type="term" value="C:spindle pole"/>
    <property type="evidence" value="ECO:0007669"/>
    <property type="project" value="InterPro"/>
</dbReference>
<evidence type="ECO:0000313" key="10">
    <source>
        <dbReference type="Proteomes" id="UP001652661"/>
    </source>
</evidence>
<dbReference type="GO" id="GO:0043015">
    <property type="term" value="F:gamma-tubulin binding"/>
    <property type="evidence" value="ECO:0007669"/>
    <property type="project" value="InterPro"/>
</dbReference>
<keyword evidence="4 6" id="KW-0493">Microtubule</keyword>
<dbReference type="GO" id="GO:0031122">
    <property type="term" value="P:cytoplasmic microtubule organization"/>
    <property type="evidence" value="ECO:0007669"/>
    <property type="project" value="TreeGrafter"/>
</dbReference>
<gene>
    <name evidence="11" type="primary">Grip75</name>
</gene>
<comment type="similarity">
    <text evidence="2 6">Belongs to the TUBGCP family.</text>
</comment>
<dbReference type="PANTHER" id="PTHR19302:SF27">
    <property type="entry name" value="GAMMA-TUBULIN COMPLEX COMPONENT 4"/>
    <property type="match status" value="1"/>
</dbReference>
<evidence type="ECO:0000313" key="11">
    <source>
        <dbReference type="RefSeq" id="XP_017025948.1"/>
    </source>
</evidence>
<feature type="domain" description="Gamma tubulin complex component protein N-terminal" evidence="9">
    <location>
        <begin position="3"/>
        <end position="346"/>
    </location>
</feature>
<evidence type="ECO:0000256" key="3">
    <source>
        <dbReference type="ARBA" id="ARBA00022490"/>
    </source>
</evidence>
<dbReference type="GO" id="GO:0000930">
    <property type="term" value="C:gamma-tubulin complex"/>
    <property type="evidence" value="ECO:0007669"/>
    <property type="project" value="TreeGrafter"/>
</dbReference>
<keyword evidence="3 6" id="KW-0963">Cytoplasm</keyword>
<organism evidence="10 11">
    <name type="scientific">Drosophila kikkawai</name>
    <name type="common">Fruit fly</name>
    <dbReference type="NCBI Taxonomy" id="30033"/>
    <lineage>
        <taxon>Eukaryota</taxon>
        <taxon>Metazoa</taxon>
        <taxon>Ecdysozoa</taxon>
        <taxon>Arthropoda</taxon>
        <taxon>Hexapoda</taxon>
        <taxon>Insecta</taxon>
        <taxon>Pterygota</taxon>
        <taxon>Neoptera</taxon>
        <taxon>Endopterygota</taxon>
        <taxon>Diptera</taxon>
        <taxon>Brachycera</taxon>
        <taxon>Muscomorpha</taxon>
        <taxon>Ephydroidea</taxon>
        <taxon>Drosophilidae</taxon>
        <taxon>Drosophila</taxon>
        <taxon>Sophophora</taxon>
    </lineage>
</organism>
<dbReference type="InterPro" id="IPR040457">
    <property type="entry name" value="GCP_C"/>
</dbReference>
<dbReference type="Pfam" id="PF04130">
    <property type="entry name" value="GCP_C_terminal"/>
    <property type="match status" value="1"/>
</dbReference>
<evidence type="ECO:0000256" key="7">
    <source>
        <dbReference type="SAM" id="Coils"/>
    </source>
</evidence>
<dbReference type="Proteomes" id="UP001652661">
    <property type="component" value="Chromosome 2L"/>
</dbReference>
<reference evidence="11" key="2">
    <citation type="submission" date="2025-08" db="UniProtKB">
        <authorList>
            <consortium name="RefSeq"/>
        </authorList>
    </citation>
    <scope>IDENTIFICATION</scope>
    <source>
        <strain evidence="11">14028-0561.14</strain>
        <tissue evidence="11">Whole fly</tissue>
    </source>
</reference>
<dbReference type="GO" id="GO:0000278">
    <property type="term" value="P:mitotic cell cycle"/>
    <property type="evidence" value="ECO:0007669"/>
    <property type="project" value="TreeGrafter"/>
</dbReference>
<reference evidence="10" key="1">
    <citation type="submission" date="2025-05" db="UniProtKB">
        <authorList>
            <consortium name="RefSeq"/>
        </authorList>
    </citation>
    <scope>NUCLEOTIDE SEQUENCE [LARGE SCALE GENOMIC DNA]</scope>
    <source>
        <strain evidence="10">14028-0561.14</strain>
    </source>
</reference>
<dbReference type="AlphaFoldDB" id="A0A6P4IU30"/>
<evidence type="ECO:0000256" key="6">
    <source>
        <dbReference type="RuleBase" id="RU363050"/>
    </source>
</evidence>
<evidence type="ECO:0000259" key="8">
    <source>
        <dbReference type="Pfam" id="PF04130"/>
    </source>
</evidence>
<dbReference type="Gene3D" id="1.20.120.1900">
    <property type="entry name" value="Gamma-tubulin complex, C-terminal domain"/>
    <property type="match status" value="1"/>
</dbReference>
<evidence type="ECO:0000256" key="5">
    <source>
        <dbReference type="ARBA" id="ARBA00023212"/>
    </source>
</evidence>
<dbReference type="GO" id="GO:0051011">
    <property type="term" value="F:microtubule minus-end binding"/>
    <property type="evidence" value="ECO:0007669"/>
    <property type="project" value="TreeGrafter"/>
</dbReference>
<feature type="coiled-coil region" evidence="7">
    <location>
        <begin position="89"/>
        <end position="116"/>
    </location>
</feature>
<dbReference type="GO" id="GO:0005874">
    <property type="term" value="C:microtubule"/>
    <property type="evidence" value="ECO:0007669"/>
    <property type="project" value="UniProtKB-KW"/>
</dbReference>
<dbReference type="InterPro" id="IPR042241">
    <property type="entry name" value="GCP_C_sf"/>
</dbReference>
<keyword evidence="10" id="KW-1185">Reference proteome</keyword>
<dbReference type="RefSeq" id="XP_017025948.1">
    <property type="nucleotide sequence ID" value="XM_017170459.3"/>
</dbReference>
<proteinExistence type="inferred from homology"/>
<feature type="domain" description="Gamma tubulin complex component C-terminal" evidence="8">
    <location>
        <begin position="351"/>
        <end position="648"/>
    </location>
</feature>
<accession>A0A6P4IU30</accession>
<keyword evidence="5 6" id="KW-0206">Cytoskeleton</keyword>